<organism evidence="1 2">
    <name type="scientific">Ficus carica</name>
    <name type="common">Common fig</name>
    <dbReference type="NCBI Taxonomy" id="3494"/>
    <lineage>
        <taxon>Eukaryota</taxon>
        <taxon>Viridiplantae</taxon>
        <taxon>Streptophyta</taxon>
        <taxon>Embryophyta</taxon>
        <taxon>Tracheophyta</taxon>
        <taxon>Spermatophyta</taxon>
        <taxon>Magnoliopsida</taxon>
        <taxon>eudicotyledons</taxon>
        <taxon>Gunneridae</taxon>
        <taxon>Pentapetalae</taxon>
        <taxon>rosids</taxon>
        <taxon>fabids</taxon>
        <taxon>Rosales</taxon>
        <taxon>Moraceae</taxon>
        <taxon>Ficeae</taxon>
        <taxon>Ficus</taxon>
    </lineage>
</organism>
<sequence>MCLIRELPCAPTPKGCDRKATAASSWVPQGVEHCVARPKGLYELGDEEEYSQLNSNLNGNLVDVA</sequence>
<evidence type="ECO:0000313" key="2">
    <source>
        <dbReference type="Proteomes" id="UP001187192"/>
    </source>
</evidence>
<gene>
    <name evidence="1" type="ORF">TIFTF001_012199</name>
</gene>
<dbReference type="EMBL" id="BTGU01000015">
    <property type="protein sequence ID" value="GMN42992.1"/>
    <property type="molecule type" value="Genomic_DNA"/>
</dbReference>
<name>A0AA87ZYK6_FICCA</name>
<protein>
    <submittedName>
        <fullName evidence="1">Uncharacterized protein</fullName>
    </submittedName>
</protein>
<keyword evidence="2" id="KW-1185">Reference proteome</keyword>
<dbReference type="AlphaFoldDB" id="A0AA87ZYK6"/>
<dbReference type="Proteomes" id="UP001187192">
    <property type="component" value="Unassembled WGS sequence"/>
</dbReference>
<evidence type="ECO:0000313" key="1">
    <source>
        <dbReference type="EMBL" id="GMN42992.1"/>
    </source>
</evidence>
<comment type="caution">
    <text evidence="1">The sequence shown here is derived from an EMBL/GenBank/DDBJ whole genome shotgun (WGS) entry which is preliminary data.</text>
</comment>
<reference evidence="1" key="1">
    <citation type="submission" date="2023-07" db="EMBL/GenBank/DDBJ databases">
        <title>draft genome sequence of fig (Ficus carica).</title>
        <authorList>
            <person name="Takahashi T."/>
            <person name="Nishimura K."/>
        </authorList>
    </citation>
    <scope>NUCLEOTIDE SEQUENCE</scope>
</reference>
<accession>A0AA87ZYK6</accession>
<proteinExistence type="predicted"/>